<evidence type="ECO:0000256" key="10">
    <source>
        <dbReference type="SAM" id="MobiDB-lite"/>
    </source>
</evidence>
<dbReference type="PRINTS" id="PR00047">
    <property type="entry name" value="STROIDFINGER"/>
</dbReference>
<feature type="region of interest" description="Disordered" evidence="10">
    <location>
        <begin position="38"/>
        <end position="133"/>
    </location>
</feature>
<dbReference type="FunFam" id="3.30.50.10:FF:000044">
    <property type="entry name" value="retinoic acid receptor beta isoform X4"/>
    <property type="match status" value="1"/>
</dbReference>
<keyword evidence="8" id="KW-0675">Receptor</keyword>
<accession>A0ABD2Q978</accession>
<keyword evidence="4" id="KW-0862">Zinc</keyword>
<keyword evidence="7" id="KW-0804">Transcription</keyword>
<evidence type="ECO:0000259" key="11">
    <source>
        <dbReference type="PROSITE" id="PS51030"/>
    </source>
</evidence>
<keyword evidence="9" id="KW-0539">Nucleus</keyword>
<dbReference type="GO" id="GO:0008270">
    <property type="term" value="F:zinc ion binding"/>
    <property type="evidence" value="ECO:0007669"/>
    <property type="project" value="UniProtKB-KW"/>
</dbReference>
<dbReference type="Pfam" id="PF00105">
    <property type="entry name" value="zf-C4"/>
    <property type="match status" value="1"/>
</dbReference>
<evidence type="ECO:0000313" key="13">
    <source>
        <dbReference type="Proteomes" id="UP001626550"/>
    </source>
</evidence>
<dbReference type="SUPFAM" id="SSF57716">
    <property type="entry name" value="Glucocorticoid receptor-like (DNA-binding domain)"/>
    <property type="match status" value="1"/>
</dbReference>
<dbReference type="PANTHER" id="PTHR45805">
    <property type="entry name" value="NUCLEAR HORMONE RECEPTOR HR3-RELATED"/>
    <property type="match status" value="1"/>
</dbReference>
<evidence type="ECO:0000256" key="6">
    <source>
        <dbReference type="ARBA" id="ARBA00023125"/>
    </source>
</evidence>
<evidence type="ECO:0000256" key="2">
    <source>
        <dbReference type="ARBA" id="ARBA00022723"/>
    </source>
</evidence>
<dbReference type="Gene3D" id="3.30.50.10">
    <property type="entry name" value="Erythroid Transcription Factor GATA-1, subunit A"/>
    <property type="match status" value="1"/>
</dbReference>
<dbReference type="GO" id="GO:0003677">
    <property type="term" value="F:DNA binding"/>
    <property type="evidence" value="ECO:0007669"/>
    <property type="project" value="UniProtKB-KW"/>
</dbReference>
<dbReference type="AlphaFoldDB" id="A0ABD2Q978"/>
<keyword evidence="13" id="KW-1185">Reference proteome</keyword>
<dbReference type="InterPro" id="IPR013088">
    <property type="entry name" value="Znf_NHR/GATA"/>
</dbReference>
<dbReference type="InterPro" id="IPR001628">
    <property type="entry name" value="Znf_hrmn_rcpt"/>
</dbReference>
<feature type="domain" description="Nuclear receptor" evidence="11">
    <location>
        <begin position="135"/>
        <end position="210"/>
    </location>
</feature>
<evidence type="ECO:0000256" key="3">
    <source>
        <dbReference type="ARBA" id="ARBA00022771"/>
    </source>
</evidence>
<protein>
    <recommendedName>
        <fullName evidence="11">Nuclear receptor domain-containing protein</fullName>
    </recommendedName>
</protein>
<evidence type="ECO:0000313" key="12">
    <source>
        <dbReference type="EMBL" id="KAL3316126.1"/>
    </source>
</evidence>
<keyword evidence="2" id="KW-0479">Metal-binding</keyword>
<reference evidence="12 13" key="1">
    <citation type="submission" date="2024-11" db="EMBL/GenBank/DDBJ databases">
        <title>Adaptive evolution of stress response genes in parasites aligns with host niche diversity.</title>
        <authorList>
            <person name="Hahn C."/>
            <person name="Resl P."/>
        </authorList>
    </citation>
    <scope>NUCLEOTIDE SEQUENCE [LARGE SCALE GENOMIC DNA]</scope>
    <source>
        <strain evidence="12">EGGRZ-B1_66</strain>
        <tissue evidence="12">Body</tissue>
    </source>
</reference>
<gene>
    <name evidence="12" type="ORF">Ciccas_005233</name>
</gene>
<evidence type="ECO:0000256" key="5">
    <source>
        <dbReference type="ARBA" id="ARBA00023015"/>
    </source>
</evidence>
<feature type="compositionally biased region" description="Polar residues" evidence="10">
    <location>
        <begin position="63"/>
        <end position="73"/>
    </location>
</feature>
<sequence length="340" mass="37159">MYSSTYAPSGNSFHQQFYQRGVPSQFNNSGFQYGSQNLMMPGVPLPDPSTIPNFHSPHMSRGPSRNGTLSYDRNSGPIPSMNLSNARNPSDPIGKLSPRDELRSSNPSRGGVSDNNPEISAADSNTGSGSIKASCTPCKVCGDKASGYHYGVISCEGCKGFFRRSIQKQIEYKCLREGKCLVIRLNRNRCQYCRFKKCLQAGMSKDSVRYGRMPRRSRSSDPGSTPPPSVPPNMLSGNRSGTHSGAMLTGHELGKQSTPLVSPNTPSSGGMSGLDNSIINDLIQTISQAHMSFSPYTEERIKMMRRTPITLVSIEFMGDLRCLLRNKESPDPVRSGRLDS</sequence>
<dbReference type="CDD" id="cd07165">
    <property type="entry name" value="NR_DBD_DmE78_like"/>
    <property type="match status" value="1"/>
</dbReference>
<feature type="compositionally biased region" description="Polar residues" evidence="10">
    <location>
        <begin position="104"/>
        <end position="133"/>
    </location>
</feature>
<dbReference type="SMART" id="SM00399">
    <property type="entry name" value="ZnF_C4"/>
    <property type="match status" value="1"/>
</dbReference>
<evidence type="ECO:0000256" key="9">
    <source>
        <dbReference type="ARBA" id="ARBA00023242"/>
    </source>
</evidence>
<feature type="region of interest" description="Disordered" evidence="10">
    <location>
        <begin position="207"/>
        <end position="273"/>
    </location>
</feature>
<keyword evidence="3" id="KW-0863">Zinc-finger</keyword>
<proteinExistence type="predicted"/>
<organism evidence="12 13">
    <name type="scientific">Cichlidogyrus casuarinus</name>
    <dbReference type="NCBI Taxonomy" id="1844966"/>
    <lineage>
        <taxon>Eukaryota</taxon>
        <taxon>Metazoa</taxon>
        <taxon>Spiralia</taxon>
        <taxon>Lophotrochozoa</taxon>
        <taxon>Platyhelminthes</taxon>
        <taxon>Monogenea</taxon>
        <taxon>Monopisthocotylea</taxon>
        <taxon>Dactylogyridea</taxon>
        <taxon>Ancyrocephalidae</taxon>
        <taxon>Cichlidogyrus</taxon>
    </lineage>
</organism>
<dbReference type="PANTHER" id="PTHR45805:SF10">
    <property type="entry name" value="ECDYSONE-INDUCED PROTEIN 78C"/>
    <property type="match status" value="1"/>
</dbReference>
<dbReference type="EMBL" id="JBJKFK010000596">
    <property type="protein sequence ID" value="KAL3316126.1"/>
    <property type="molecule type" value="Genomic_DNA"/>
</dbReference>
<evidence type="ECO:0000256" key="1">
    <source>
        <dbReference type="ARBA" id="ARBA00004123"/>
    </source>
</evidence>
<dbReference type="GO" id="GO:0005634">
    <property type="term" value="C:nucleus"/>
    <property type="evidence" value="ECO:0007669"/>
    <property type="project" value="UniProtKB-SubCell"/>
</dbReference>
<dbReference type="PROSITE" id="PS51030">
    <property type="entry name" value="NUCLEAR_REC_DBD_2"/>
    <property type="match status" value="1"/>
</dbReference>
<keyword evidence="6" id="KW-0238">DNA-binding</keyword>
<evidence type="ECO:0000256" key="4">
    <source>
        <dbReference type="ARBA" id="ARBA00022833"/>
    </source>
</evidence>
<evidence type="ECO:0000256" key="8">
    <source>
        <dbReference type="ARBA" id="ARBA00023170"/>
    </source>
</evidence>
<dbReference type="PROSITE" id="PS00031">
    <property type="entry name" value="NUCLEAR_REC_DBD_1"/>
    <property type="match status" value="1"/>
</dbReference>
<dbReference type="Proteomes" id="UP001626550">
    <property type="component" value="Unassembled WGS sequence"/>
</dbReference>
<comment type="caution">
    <text evidence="12">The sequence shown here is derived from an EMBL/GenBank/DDBJ whole genome shotgun (WGS) entry which is preliminary data.</text>
</comment>
<keyword evidence="5" id="KW-0805">Transcription regulation</keyword>
<comment type="subcellular location">
    <subcellularLocation>
        <location evidence="1">Nucleus</location>
    </subcellularLocation>
</comment>
<name>A0ABD2Q978_9PLAT</name>
<evidence type="ECO:0000256" key="7">
    <source>
        <dbReference type="ARBA" id="ARBA00023163"/>
    </source>
</evidence>
<feature type="compositionally biased region" description="Polar residues" evidence="10">
    <location>
        <begin position="255"/>
        <end position="273"/>
    </location>
</feature>